<evidence type="ECO:0000256" key="3">
    <source>
        <dbReference type="ARBA" id="ARBA00022538"/>
    </source>
</evidence>
<keyword evidence="12" id="KW-1185">Reference proteome</keyword>
<keyword evidence="11" id="KW-0378">Hydrolase</keyword>
<dbReference type="EC" id="3.6.3.12" evidence="11"/>
<dbReference type="GO" id="GO:0005886">
    <property type="term" value="C:plasma membrane"/>
    <property type="evidence" value="ECO:0007669"/>
    <property type="project" value="TreeGrafter"/>
</dbReference>
<keyword evidence="3" id="KW-0633">Potassium transport</keyword>
<dbReference type="InterPro" id="IPR004623">
    <property type="entry name" value="KdpA"/>
</dbReference>
<evidence type="ECO:0000256" key="6">
    <source>
        <dbReference type="ARBA" id="ARBA00022989"/>
    </source>
</evidence>
<evidence type="ECO:0000256" key="7">
    <source>
        <dbReference type="ARBA" id="ARBA00023065"/>
    </source>
</evidence>
<evidence type="ECO:0000256" key="1">
    <source>
        <dbReference type="ARBA" id="ARBA00022448"/>
    </source>
</evidence>
<evidence type="ECO:0000256" key="4">
    <source>
        <dbReference type="ARBA" id="ARBA00022692"/>
    </source>
</evidence>
<reference evidence="11 12" key="2">
    <citation type="submission" date="2009-02" db="EMBL/GenBank/DDBJ databases">
        <title>Draft genome sequence of Clostridium asparagiforme (DSM 15981).</title>
        <authorList>
            <person name="Sudarsanam P."/>
            <person name="Ley R."/>
            <person name="Guruge J."/>
            <person name="Turnbaugh P.J."/>
            <person name="Mahowald M."/>
            <person name="Liep D."/>
            <person name="Gordon J."/>
        </authorList>
    </citation>
    <scope>NUCLEOTIDE SEQUENCE [LARGE SCALE GENOMIC DNA]</scope>
    <source>
        <strain evidence="11 12">DSM 15981</strain>
    </source>
</reference>
<feature type="transmembrane region" description="Helical" evidence="10">
    <location>
        <begin position="269"/>
        <end position="286"/>
    </location>
</feature>
<dbReference type="EMBL" id="ACCJ01000535">
    <property type="protein sequence ID" value="EEG51671.1"/>
    <property type="molecule type" value="Genomic_DNA"/>
</dbReference>
<dbReference type="Pfam" id="PF03814">
    <property type="entry name" value="KdpA"/>
    <property type="match status" value="1"/>
</dbReference>
<dbReference type="Proteomes" id="UP000004756">
    <property type="component" value="Unassembled WGS sequence"/>
</dbReference>
<gene>
    <name evidence="11" type="primary">kdpA</name>
    <name evidence="11" type="ORF">CLOSTASPAR_06258</name>
</gene>
<evidence type="ECO:0000256" key="10">
    <source>
        <dbReference type="SAM" id="Phobius"/>
    </source>
</evidence>
<keyword evidence="1" id="KW-0813">Transport</keyword>
<evidence type="ECO:0000256" key="8">
    <source>
        <dbReference type="ARBA" id="ARBA00023136"/>
    </source>
</evidence>
<evidence type="ECO:0000256" key="9">
    <source>
        <dbReference type="SAM" id="MobiDB-lite"/>
    </source>
</evidence>
<evidence type="ECO:0000256" key="5">
    <source>
        <dbReference type="ARBA" id="ARBA00022958"/>
    </source>
</evidence>
<keyword evidence="2" id="KW-1003">Cell membrane</keyword>
<keyword evidence="4 10" id="KW-0812">Transmembrane</keyword>
<feature type="region of interest" description="Disordered" evidence="9">
    <location>
        <begin position="325"/>
        <end position="347"/>
    </location>
</feature>
<keyword evidence="6 10" id="KW-1133">Transmembrane helix</keyword>
<comment type="caution">
    <text evidence="11">The sequence shown here is derived from an EMBL/GenBank/DDBJ whole genome shotgun (WGS) entry which is preliminary data.</text>
</comment>
<dbReference type="AlphaFoldDB" id="C0DAF5"/>
<name>C0DAF5_9FIRM</name>
<dbReference type="GO" id="GO:0008556">
    <property type="term" value="F:P-type potassium transmembrane transporter activity"/>
    <property type="evidence" value="ECO:0007669"/>
    <property type="project" value="InterPro"/>
</dbReference>
<dbReference type="PANTHER" id="PTHR30607">
    <property type="entry name" value="POTASSIUM-TRANSPORTING ATPASE A CHAIN"/>
    <property type="match status" value="1"/>
</dbReference>
<evidence type="ECO:0000313" key="11">
    <source>
        <dbReference type="EMBL" id="EEG51671.1"/>
    </source>
</evidence>
<feature type="transmembrane region" description="Helical" evidence="10">
    <location>
        <begin position="176"/>
        <end position="194"/>
    </location>
</feature>
<protein>
    <submittedName>
        <fullName evidence="11">K+-transporting ATPase, A subunit</fullName>
        <ecNumber evidence="11">3.6.3.12</ecNumber>
    </submittedName>
</protein>
<dbReference type="GO" id="GO:0016787">
    <property type="term" value="F:hydrolase activity"/>
    <property type="evidence" value="ECO:0007669"/>
    <property type="project" value="UniProtKB-KW"/>
</dbReference>
<keyword evidence="5" id="KW-0630">Potassium</keyword>
<feature type="transmembrane region" description="Helical" evidence="10">
    <location>
        <begin position="298"/>
        <end position="317"/>
    </location>
</feature>
<reference evidence="11 12" key="1">
    <citation type="submission" date="2009-01" db="EMBL/GenBank/DDBJ databases">
        <authorList>
            <person name="Fulton L."/>
            <person name="Clifton S."/>
            <person name="Fulton B."/>
            <person name="Xu J."/>
            <person name="Minx P."/>
            <person name="Pepin K.H."/>
            <person name="Johnson M."/>
            <person name="Bhonagiri V."/>
            <person name="Nash W.E."/>
            <person name="Mardis E.R."/>
            <person name="Wilson R.K."/>
        </authorList>
    </citation>
    <scope>NUCLEOTIDE SEQUENCE [LARGE SCALE GENOMIC DNA]</scope>
    <source>
        <strain evidence="11 12">DSM 15981</strain>
    </source>
</reference>
<feature type="transmembrane region" description="Helical" evidence="10">
    <location>
        <begin position="6"/>
        <end position="27"/>
    </location>
</feature>
<organism evidence="11 12">
    <name type="scientific">[Clostridium] asparagiforme DSM 15981</name>
    <dbReference type="NCBI Taxonomy" id="518636"/>
    <lineage>
        <taxon>Bacteria</taxon>
        <taxon>Bacillati</taxon>
        <taxon>Bacillota</taxon>
        <taxon>Clostridia</taxon>
        <taxon>Lachnospirales</taxon>
        <taxon>Lachnospiraceae</taxon>
        <taxon>Enterocloster</taxon>
    </lineage>
</organism>
<feature type="transmembrane region" description="Helical" evidence="10">
    <location>
        <begin position="65"/>
        <end position="84"/>
    </location>
</feature>
<evidence type="ECO:0000313" key="12">
    <source>
        <dbReference type="Proteomes" id="UP000004756"/>
    </source>
</evidence>
<feature type="transmembrane region" description="Helical" evidence="10">
    <location>
        <begin position="138"/>
        <end position="155"/>
    </location>
</feature>
<dbReference type="PANTHER" id="PTHR30607:SF2">
    <property type="entry name" value="POTASSIUM-TRANSPORTING ATPASE POTASSIUM-BINDING SUBUNIT"/>
    <property type="match status" value="1"/>
</dbReference>
<evidence type="ECO:0000256" key="2">
    <source>
        <dbReference type="ARBA" id="ARBA00022475"/>
    </source>
</evidence>
<proteinExistence type="predicted"/>
<accession>C0DAF5</accession>
<keyword evidence="8 10" id="KW-0472">Membrane</keyword>
<dbReference type="HOGENOM" id="CLU_018614_3_1_9"/>
<sequence>MTNVAVQMIGYCIILVLLAIPLGNYIAKVMNGERVFLSGILRPAERGIYRLLKIDENEDMDWKKYSVCTAVFSVFSLFVLWFILCFQKFLPMNPQGTGNMSWHLGFNTAASFATNTNWQAYSGESALSYFSQMVGLNFQNFVSAAVGIVVLFALIRGFVRVKKTGLGNFYADMTRTVLYVLIPLSVIVSLVIASQGTPQTFSRYEETELLEPVTVEHEDGTETVVTKQVIPLGPAASQIAIKQLGTNGGGFFGNNSAHPFENPTPLSNLFEMVSLLLIPAALCFTFGRNVRDKRQGIAIFLAMFILLAVSLAIVGAAEQSGTPQISQNGAVYTGTDGQSGGNMEGKETRFGIASSTTWAVFTTAASNGSVNSMHDSYTPIGGMIPMLLMQLGGGGVRWDGLRTLRDDRVCRSDGVYRRIDGGPDAGVSVQEDRTL</sequence>
<keyword evidence="7" id="KW-0406">Ion transport</keyword>
<dbReference type="NCBIfam" id="TIGR00680">
    <property type="entry name" value="kdpA"/>
    <property type="match status" value="1"/>
</dbReference>